<dbReference type="Proteomes" id="UP000185860">
    <property type="component" value="Unassembled WGS sequence"/>
</dbReference>
<dbReference type="Gene3D" id="3.40.50.1820">
    <property type="entry name" value="alpha/beta hydrolase"/>
    <property type="match status" value="1"/>
</dbReference>
<dbReference type="EMBL" id="MRCE01000061">
    <property type="protein sequence ID" value="OKH30657.1"/>
    <property type="molecule type" value="Genomic_DNA"/>
</dbReference>
<sequence length="234" mass="26818">MSDYLSVFDLAWNDIYGKQSSVYMRFSAAKFIDQMVNEVIPAIAPHREIILIGYSLGGDTLLKVAHKIKHKKIDFLGIIDAVQPNGKRTTNSVPTNVSYFFNRWTVNPSFLRNFPEMRVPKIGYKIGIPLNADRTGELLCDSSSTFADQQEQSYAFNIDGTPILLPRISNNLPANFAAPKYQPIVHSYQYGIHKDLYIQQQMFTTIMQIVNSRKQGYYLNCNRVQERRSHLMIV</sequence>
<protein>
    <submittedName>
        <fullName evidence="1">Uncharacterized protein</fullName>
    </submittedName>
</protein>
<gene>
    <name evidence="1" type="ORF">NIES2119_30490</name>
</gene>
<organism evidence="1 2">
    <name type="scientific">[Phormidium ambiguum] IAM M-71</name>
    <dbReference type="NCBI Taxonomy" id="454136"/>
    <lineage>
        <taxon>Bacteria</taxon>
        <taxon>Bacillati</taxon>
        <taxon>Cyanobacteriota</taxon>
        <taxon>Cyanophyceae</taxon>
        <taxon>Oscillatoriophycideae</taxon>
        <taxon>Aerosakkonematales</taxon>
        <taxon>Aerosakkonemataceae</taxon>
        <taxon>Floridanema</taxon>
    </lineage>
</organism>
<reference evidence="1 2" key="1">
    <citation type="submission" date="2016-11" db="EMBL/GenBank/DDBJ databases">
        <title>Draft Genome Sequences of Nine Cyanobacterial Strains from Diverse Habitats.</title>
        <authorList>
            <person name="Zhu T."/>
            <person name="Hou S."/>
            <person name="Lu X."/>
            <person name="Hess W.R."/>
        </authorList>
    </citation>
    <scope>NUCLEOTIDE SEQUENCE [LARGE SCALE GENOMIC DNA]</scope>
    <source>
        <strain evidence="1 2">IAM M-71</strain>
    </source>
</reference>
<dbReference type="OrthoDB" id="581732at2"/>
<proteinExistence type="predicted"/>
<evidence type="ECO:0000313" key="2">
    <source>
        <dbReference type="Proteomes" id="UP000185860"/>
    </source>
</evidence>
<evidence type="ECO:0000313" key="1">
    <source>
        <dbReference type="EMBL" id="OKH30657.1"/>
    </source>
</evidence>
<dbReference type="RefSeq" id="WP_143171197.1">
    <property type="nucleotide sequence ID" value="NZ_MRCE01000061.1"/>
</dbReference>
<dbReference type="STRING" id="454136.NIES2119_30490"/>
<dbReference type="SUPFAM" id="SSF53474">
    <property type="entry name" value="alpha/beta-Hydrolases"/>
    <property type="match status" value="1"/>
</dbReference>
<accession>A0A1U7I3I7</accession>
<name>A0A1U7I3I7_9CYAN</name>
<dbReference type="AlphaFoldDB" id="A0A1U7I3I7"/>
<dbReference type="InterPro" id="IPR029058">
    <property type="entry name" value="AB_hydrolase_fold"/>
</dbReference>
<comment type="caution">
    <text evidence="1">The sequence shown here is derived from an EMBL/GenBank/DDBJ whole genome shotgun (WGS) entry which is preliminary data.</text>
</comment>